<dbReference type="CDD" id="cd00165">
    <property type="entry name" value="S4"/>
    <property type="match status" value="1"/>
</dbReference>
<evidence type="ECO:0000256" key="1">
    <source>
        <dbReference type="ARBA" id="ARBA00022598"/>
    </source>
</evidence>
<proteinExistence type="inferred from homology"/>
<dbReference type="PRINTS" id="PR01040">
    <property type="entry name" value="TRNASYNTHTYR"/>
</dbReference>
<feature type="short sequence motif" description="'HIGH' region" evidence="7">
    <location>
        <begin position="44"/>
        <end position="53"/>
    </location>
</feature>
<dbReference type="SUPFAM" id="SSF55174">
    <property type="entry name" value="Alpha-L RNA-binding motif"/>
    <property type="match status" value="1"/>
</dbReference>
<keyword evidence="5 7" id="KW-0030">Aminoacyl-tRNA synthetase</keyword>
<dbReference type="NCBIfam" id="TIGR00234">
    <property type="entry name" value="tyrS"/>
    <property type="match status" value="1"/>
</dbReference>
<dbReference type="PANTHER" id="PTHR11766">
    <property type="entry name" value="TYROSYL-TRNA SYNTHETASE"/>
    <property type="match status" value="1"/>
</dbReference>
<dbReference type="InterPro" id="IPR036986">
    <property type="entry name" value="S4_RNA-bd_sf"/>
</dbReference>
<dbReference type="GO" id="GO:0004831">
    <property type="term" value="F:tyrosine-tRNA ligase activity"/>
    <property type="evidence" value="ECO:0007669"/>
    <property type="project" value="UniProtKB-EC"/>
</dbReference>
<keyword evidence="7" id="KW-0963">Cytoplasm</keyword>
<keyword evidence="4 7" id="KW-0648">Protein biosynthesis</keyword>
<dbReference type="HAMAP" id="MF_02006">
    <property type="entry name" value="Tyr_tRNA_synth_type1"/>
    <property type="match status" value="1"/>
</dbReference>
<comment type="subunit">
    <text evidence="7">Homodimer.</text>
</comment>
<dbReference type="Pfam" id="PF00579">
    <property type="entry name" value="tRNA-synt_1b"/>
    <property type="match status" value="1"/>
</dbReference>
<reference evidence="10 11" key="1">
    <citation type="submission" date="2021-08" db="EMBL/GenBank/DDBJ databases">
        <title>Comparative Genomics Analysis of the Genus Qipengyuania Reveals Extensive Genetic Diversity and Metabolic Versatility, Including the Description of Fifteen Novel Species.</title>
        <authorList>
            <person name="Liu Y."/>
        </authorList>
    </citation>
    <scope>NUCLEOTIDE SEQUENCE [LARGE SCALE GENOMIC DNA]</scope>
    <source>
        <strain evidence="10 11">6D47A</strain>
    </source>
</reference>
<gene>
    <name evidence="7 10" type="primary">tyrS</name>
    <name evidence="10" type="ORF">K3174_02080</name>
</gene>
<dbReference type="Gene3D" id="3.10.290.10">
    <property type="entry name" value="RNA-binding S4 domain"/>
    <property type="match status" value="1"/>
</dbReference>
<dbReference type="InterPro" id="IPR024107">
    <property type="entry name" value="Tyr-tRNA-ligase_bac_1"/>
</dbReference>
<keyword evidence="11" id="KW-1185">Reference proteome</keyword>
<comment type="subcellular location">
    <subcellularLocation>
        <location evidence="7">Cytoplasm</location>
    </subcellularLocation>
</comment>
<evidence type="ECO:0000256" key="8">
    <source>
        <dbReference type="PROSITE-ProRule" id="PRU00182"/>
    </source>
</evidence>
<dbReference type="EC" id="6.1.1.1" evidence="7"/>
<comment type="function">
    <text evidence="7">Catalyzes the attachment of tyrosine to tRNA(Tyr) in a two-step reaction: tyrosine is first activated by ATP to form Tyr-AMP and then transferred to the acceptor end of tRNA(Tyr).</text>
</comment>
<dbReference type="PANTHER" id="PTHR11766:SF0">
    <property type="entry name" value="TYROSINE--TRNA LIGASE, MITOCHONDRIAL"/>
    <property type="match status" value="1"/>
</dbReference>
<feature type="short sequence motif" description="'KMSKS' region" evidence="7">
    <location>
        <begin position="236"/>
        <end position="240"/>
    </location>
</feature>
<keyword evidence="1 7" id="KW-0436">Ligase</keyword>
<dbReference type="SUPFAM" id="SSF52374">
    <property type="entry name" value="Nucleotidylyl transferase"/>
    <property type="match status" value="1"/>
</dbReference>
<accession>A0ABS7J5N6</accession>
<protein>
    <recommendedName>
        <fullName evidence="7">Tyrosine--tRNA ligase</fullName>
        <ecNumber evidence="7">6.1.1.1</ecNumber>
    </recommendedName>
    <alternativeName>
        <fullName evidence="7">Tyrosyl-tRNA synthetase</fullName>
        <shortName evidence="7">TyrRS</shortName>
    </alternativeName>
</protein>
<dbReference type="InterPro" id="IPR024088">
    <property type="entry name" value="Tyr-tRNA-ligase_bac-type"/>
</dbReference>
<dbReference type="PROSITE" id="PS50889">
    <property type="entry name" value="S4"/>
    <property type="match status" value="1"/>
</dbReference>
<feature type="domain" description="RNA-binding S4" evidence="9">
    <location>
        <begin position="346"/>
        <end position="407"/>
    </location>
</feature>
<dbReference type="EMBL" id="JAIGNO010000001">
    <property type="protein sequence ID" value="MBX7481305.1"/>
    <property type="molecule type" value="Genomic_DNA"/>
</dbReference>
<feature type="binding site" evidence="7">
    <location>
        <position position="39"/>
    </location>
    <ligand>
        <name>L-tyrosine</name>
        <dbReference type="ChEBI" id="CHEBI:58315"/>
    </ligand>
</feature>
<dbReference type="RefSeq" id="WP_221555233.1">
    <property type="nucleotide sequence ID" value="NZ_JAIGNO010000001.1"/>
</dbReference>
<dbReference type="Gene3D" id="3.40.50.620">
    <property type="entry name" value="HUPs"/>
    <property type="match status" value="1"/>
</dbReference>
<dbReference type="Gene3D" id="1.10.240.10">
    <property type="entry name" value="Tyrosyl-Transfer RNA Synthetase"/>
    <property type="match status" value="1"/>
</dbReference>
<keyword evidence="2 7" id="KW-0547">Nucleotide-binding</keyword>
<evidence type="ECO:0000256" key="6">
    <source>
        <dbReference type="ARBA" id="ARBA00048248"/>
    </source>
</evidence>
<feature type="binding site" evidence="7">
    <location>
        <position position="180"/>
    </location>
    <ligand>
        <name>L-tyrosine</name>
        <dbReference type="ChEBI" id="CHEBI:58315"/>
    </ligand>
</feature>
<sequence>MSNYQSDLLRVLDQRGYIHQITDPAGLDALVAQQVVPAYIGFDATAPSLHIGSLVQIMMLRRLQQTGHKPIVLMGGGTTRIGDPTGRDESRKMLTDQVIDENIAGIRTVFERLLVFGDGPTDAVMVNNQDWLSGLGYIEMLQKVGTHFTVNRMLTFDSVRLRLEREQPMTFLEFNYMILQGYDFRHLSLEMGARLQMGGSDQWGNIVNGMELGRRMDGSELFGLTTPLLTTADGAKMGKTAAGAVWLNEAQLPNYDFWQYWRNVDDRDVGRFLRLFTDLPLEEIATLEVLEGSDINRAKTVLANEVTKLVRGEEATILAERTASETFAGGGTGTDLPTLEVGVDGMRIGAVLTALGFTASNGEAKRKLAEGAVKLDGEPITDPGHLVTVTAGAEAKLSLGKKKHAIIRR</sequence>
<dbReference type="Proteomes" id="UP000755104">
    <property type="component" value="Unassembled WGS sequence"/>
</dbReference>
<dbReference type="InterPro" id="IPR002307">
    <property type="entry name" value="Tyr-tRNA-ligase"/>
</dbReference>
<keyword evidence="8" id="KW-0694">RNA-binding</keyword>
<dbReference type="InterPro" id="IPR002942">
    <property type="entry name" value="S4_RNA-bd"/>
</dbReference>
<evidence type="ECO:0000313" key="11">
    <source>
        <dbReference type="Proteomes" id="UP000755104"/>
    </source>
</evidence>
<evidence type="ECO:0000256" key="5">
    <source>
        <dbReference type="ARBA" id="ARBA00023146"/>
    </source>
</evidence>
<feature type="binding site" evidence="7">
    <location>
        <position position="176"/>
    </location>
    <ligand>
        <name>L-tyrosine</name>
        <dbReference type="ChEBI" id="CHEBI:58315"/>
    </ligand>
</feature>
<dbReference type="CDD" id="cd00805">
    <property type="entry name" value="TyrRS_core"/>
    <property type="match status" value="1"/>
</dbReference>
<dbReference type="InterPro" id="IPR014729">
    <property type="entry name" value="Rossmann-like_a/b/a_fold"/>
</dbReference>
<name>A0ABS7J5N6_9SPHN</name>
<evidence type="ECO:0000256" key="4">
    <source>
        <dbReference type="ARBA" id="ARBA00022917"/>
    </source>
</evidence>
<feature type="binding site" evidence="7">
    <location>
        <position position="239"/>
    </location>
    <ligand>
        <name>ATP</name>
        <dbReference type="ChEBI" id="CHEBI:30616"/>
    </ligand>
</feature>
<comment type="catalytic activity">
    <reaction evidence="6 7">
        <text>tRNA(Tyr) + L-tyrosine + ATP = L-tyrosyl-tRNA(Tyr) + AMP + diphosphate + H(+)</text>
        <dbReference type="Rhea" id="RHEA:10220"/>
        <dbReference type="Rhea" id="RHEA-COMP:9706"/>
        <dbReference type="Rhea" id="RHEA-COMP:9707"/>
        <dbReference type="ChEBI" id="CHEBI:15378"/>
        <dbReference type="ChEBI" id="CHEBI:30616"/>
        <dbReference type="ChEBI" id="CHEBI:33019"/>
        <dbReference type="ChEBI" id="CHEBI:58315"/>
        <dbReference type="ChEBI" id="CHEBI:78442"/>
        <dbReference type="ChEBI" id="CHEBI:78536"/>
        <dbReference type="ChEBI" id="CHEBI:456215"/>
        <dbReference type="EC" id="6.1.1.1"/>
    </reaction>
</comment>
<comment type="caution">
    <text evidence="10">The sequence shown here is derived from an EMBL/GenBank/DDBJ whole genome shotgun (WGS) entry which is preliminary data.</text>
</comment>
<evidence type="ECO:0000256" key="7">
    <source>
        <dbReference type="HAMAP-Rule" id="MF_02006"/>
    </source>
</evidence>
<keyword evidence="3 7" id="KW-0067">ATP-binding</keyword>
<evidence type="ECO:0000313" key="10">
    <source>
        <dbReference type="EMBL" id="MBX7481305.1"/>
    </source>
</evidence>
<evidence type="ECO:0000256" key="2">
    <source>
        <dbReference type="ARBA" id="ARBA00022741"/>
    </source>
</evidence>
<evidence type="ECO:0000259" key="9">
    <source>
        <dbReference type="SMART" id="SM00363"/>
    </source>
</evidence>
<dbReference type="InterPro" id="IPR002305">
    <property type="entry name" value="aa-tRNA-synth_Ic"/>
</dbReference>
<comment type="similarity">
    <text evidence="7">Belongs to the class-I aminoacyl-tRNA synthetase family. TyrS type 1 subfamily.</text>
</comment>
<dbReference type="SMART" id="SM00363">
    <property type="entry name" value="S4"/>
    <property type="match status" value="1"/>
</dbReference>
<organism evidence="10 11">
    <name type="scientific">Qipengyuania qiaonensis</name>
    <dbReference type="NCBI Taxonomy" id="2867240"/>
    <lineage>
        <taxon>Bacteria</taxon>
        <taxon>Pseudomonadati</taxon>
        <taxon>Pseudomonadota</taxon>
        <taxon>Alphaproteobacteria</taxon>
        <taxon>Sphingomonadales</taxon>
        <taxon>Erythrobacteraceae</taxon>
        <taxon>Qipengyuania</taxon>
    </lineage>
</organism>
<evidence type="ECO:0000256" key="3">
    <source>
        <dbReference type="ARBA" id="ARBA00022840"/>
    </source>
</evidence>